<dbReference type="EMBL" id="JARKIE010000061">
    <property type="protein sequence ID" value="KAJ7691036.1"/>
    <property type="molecule type" value="Genomic_DNA"/>
</dbReference>
<accession>A0AAD7DH19</accession>
<feature type="region of interest" description="Disordered" evidence="1">
    <location>
        <begin position="44"/>
        <end position="127"/>
    </location>
</feature>
<feature type="compositionally biased region" description="Low complexity" evidence="1">
    <location>
        <begin position="75"/>
        <end position="88"/>
    </location>
</feature>
<name>A0AAD7DH19_MYCRO</name>
<protein>
    <submittedName>
        <fullName evidence="2">Uncharacterized protein</fullName>
    </submittedName>
</protein>
<reference evidence="2" key="1">
    <citation type="submission" date="2023-03" db="EMBL/GenBank/DDBJ databases">
        <title>Massive genome expansion in bonnet fungi (Mycena s.s.) driven by repeated elements and novel gene families across ecological guilds.</title>
        <authorList>
            <consortium name="Lawrence Berkeley National Laboratory"/>
            <person name="Harder C.B."/>
            <person name="Miyauchi S."/>
            <person name="Viragh M."/>
            <person name="Kuo A."/>
            <person name="Thoen E."/>
            <person name="Andreopoulos B."/>
            <person name="Lu D."/>
            <person name="Skrede I."/>
            <person name="Drula E."/>
            <person name="Henrissat B."/>
            <person name="Morin E."/>
            <person name="Kohler A."/>
            <person name="Barry K."/>
            <person name="LaButti K."/>
            <person name="Morin E."/>
            <person name="Salamov A."/>
            <person name="Lipzen A."/>
            <person name="Mereny Z."/>
            <person name="Hegedus B."/>
            <person name="Baldrian P."/>
            <person name="Stursova M."/>
            <person name="Weitz H."/>
            <person name="Taylor A."/>
            <person name="Grigoriev I.V."/>
            <person name="Nagy L.G."/>
            <person name="Martin F."/>
            <person name="Kauserud H."/>
        </authorList>
    </citation>
    <scope>NUCLEOTIDE SEQUENCE</scope>
    <source>
        <strain evidence="2">CBHHK067</strain>
    </source>
</reference>
<dbReference type="AlphaFoldDB" id="A0AAD7DH19"/>
<evidence type="ECO:0000256" key="1">
    <source>
        <dbReference type="SAM" id="MobiDB-lite"/>
    </source>
</evidence>
<organism evidence="2 3">
    <name type="scientific">Mycena rosella</name>
    <name type="common">Pink bonnet</name>
    <name type="synonym">Agaricus rosellus</name>
    <dbReference type="NCBI Taxonomy" id="1033263"/>
    <lineage>
        <taxon>Eukaryota</taxon>
        <taxon>Fungi</taxon>
        <taxon>Dikarya</taxon>
        <taxon>Basidiomycota</taxon>
        <taxon>Agaricomycotina</taxon>
        <taxon>Agaricomycetes</taxon>
        <taxon>Agaricomycetidae</taxon>
        <taxon>Agaricales</taxon>
        <taxon>Marasmiineae</taxon>
        <taxon>Mycenaceae</taxon>
        <taxon>Mycena</taxon>
    </lineage>
</organism>
<proteinExistence type="predicted"/>
<dbReference type="Proteomes" id="UP001221757">
    <property type="component" value="Unassembled WGS sequence"/>
</dbReference>
<keyword evidence="3" id="KW-1185">Reference proteome</keyword>
<feature type="compositionally biased region" description="Basic and acidic residues" evidence="1">
    <location>
        <begin position="45"/>
        <end position="56"/>
    </location>
</feature>
<gene>
    <name evidence="2" type="ORF">B0H17DRAFT_1134055</name>
</gene>
<feature type="region of interest" description="Disordered" evidence="1">
    <location>
        <begin position="1"/>
        <end position="24"/>
    </location>
</feature>
<sequence length="416" mass="45449">MTATVSAQRGSTLESPGGRIPFDETAKELNPTLIDSQSRWYDAVEDQHTNEAKQIELGEVTISRKSTPRATGQRKSSAGSTAAAGAKPTKSHSRVTRKVGAPRPERARAPRARVGGNGLGAREGRDGVEGAQACGKVESASTGLEKGDFELLNSAFSGEERNTTPERTVHGHYIGKAAFFDYELVHTGKGKSAEEEGTLDIALVPPMWRYSQGTAWKIPHRKVTADRKLEMKCICSIRLNDDSVNKAGSSITGQGAGRILRRRDTMSGIGETAAKASAKPLCSGPSVEIGSGITSRCGGCTRCAKINKNGDSLVMESVPDRICSSDTASYMYRTKKGTIARLRKRREKEPRGVMLRGVRMSGEIKKQVAQVRDSYRDNSRRWTNETRAVGRCRYQDGIKYRMMAADERIWTRGTFQ</sequence>
<evidence type="ECO:0000313" key="2">
    <source>
        <dbReference type="EMBL" id="KAJ7691036.1"/>
    </source>
</evidence>
<feature type="compositionally biased region" description="Polar residues" evidence="1">
    <location>
        <begin position="63"/>
        <end position="74"/>
    </location>
</feature>
<feature type="compositionally biased region" description="Polar residues" evidence="1">
    <location>
        <begin position="1"/>
        <end position="14"/>
    </location>
</feature>
<evidence type="ECO:0000313" key="3">
    <source>
        <dbReference type="Proteomes" id="UP001221757"/>
    </source>
</evidence>
<comment type="caution">
    <text evidence="2">The sequence shown here is derived from an EMBL/GenBank/DDBJ whole genome shotgun (WGS) entry which is preliminary data.</text>
</comment>